<feature type="transmembrane region" description="Helical" evidence="1">
    <location>
        <begin position="110"/>
        <end position="133"/>
    </location>
</feature>
<reference evidence="2 3" key="1">
    <citation type="submission" date="2020-01" db="EMBL/GenBank/DDBJ databases">
        <title>Spongiivirga citrea KCTC 32990T.</title>
        <authorList>
            <person name="Wang G."/>
        </authorList>
    </citation>
    <scope>NUCLEOTIDE SEQUENCE [LARGE SCALE GENOMIC DNA]</scope>
    <source>
        <strain evidence="2 3">KCTC 32990</strain>
    </source>
</reference>
<feature type="transmembrane region" description="Helical" evidence="1">
    <location>
        <begin position="20"/>
        <end position="37"/>
    </location>
</feature>
<dbReference type="EMBL" id="JAABOQ010000003">
    <property type="protein sequence ID" value="NER17314.1"/>
    <property type="molecule type" value="Genomic_DNA"/>
</dbReference>
<dbReference type="RefSeq" id="WP_164031677.1">
    <property type="nucleotide sequence ID" value="NZ_JAABOQ010000003.1"/>
</dbReference>
<protein>
    <submittedName>
        <fullName evidence="2">Uncharacterized protein</fullName>
    </submittedName>
</protein>
<name>A0A6M0CMR3_9FLAO</name>
<proteinExistence type="predicted"/>
<keyword evidence="1" id="KW-1133">Transmembrane helix</keyword>
<dbReference type="Proteomes" id="UP000474296">
    <property type="component" value="Unassembled WGS sequence"/>
</dbReference>
<accession>A0A6M0CMR3</accession>
<keyword evidence="1" id="KW-0812">Transmembrane</keyword>
<comment type="caution">
    <text evidence="2">The sequence shown here is derived from an EMBL/GenBank/DDBJ whole genome shotgun (WGS) entry which is preliminary data.</text>
</comment>
<keyword evidence="1" id="KW-0472">Membrane</keyword>
<gene>
    <name evidence="2" type="ORF">GWK10_08830</name>
</gene>
<evidence type="ECO:0000313" key="2">
    <source>
        <dbReference type="EMBL" id="NER17314.1"/>
    </source>
</evidence>
<dbReference type="AlphaFoldDB" id="A0A6M0CMR3"/>
<sequence>MSETDRPNYTIKYLLENRMFFLTLVTYVLLSLISGTFDLKPGYNQTVNYAVDLSFWITLFALICPIIALLSYLIIQIVKRKTSVILSSIHLGAIVLTAVVSFYFYNIQLIVLSLFIAQILAFILNLLFVFGLFKKRQV</sequence>
<feature type="transmembrane region" description="Helical" evidence="1">
    <location>
        <begin position="53"/>
        <end position="75"/>
    </location>
</feature>
<organism evidence="2 3">
    <name type="scientific">Spongiivirga citrea</name>
    <dbReference type="NCBI Taxonomy" id="1481457"/>
    <lineage>
        <taxon>Bacteria</taxon>
        <taxon>Pseudomonadati</taxon>
        <taxon>Bacteroidota</taxon>
        <taxon>Flavobacteriia</taxon>
        <taxon>Flavobacteriales</taxon>
        <taxon>Flavobacteriaceae</taxon>
        <taxon>Spongiivirga</taxon>
    </lineage>
</organism>
<evidence type="ECO:0000256" key="1">
    <source>
        <dbReference type="SAM" id="Phobius"/>
    </source>
</evidence>
<evidence type="ECO:0000313" key="3">
    <source>
        <dbReference type="Proteomes" id="UP000474296"/>
    </source>
</evidence>
<keyword evidence="3" id="KW-1185">Reference proteome</keyword>
<feature type="transmembrane region" description="Helical" evidence="1">
    <location>
        <begin position="84"/>
        <end position="104"/>
    </location>
</feature>